<feature type="region of interest" description="Disordered" evidence="1">
    <location>
        <begin position="1"/>
        <end position="25"/>
    </location>
</feature>
<sequence>MIRYTGQAVRSGLRKKGPSSVRFEGEEGKAVKNPLLL</sequence>
<dbReference type="Proteomes" id="UP000031014">
    <property type="component" value="Unassembled WGS sequence"/>
</dbReference>
<protein>
    <submittedName>
        <fullName evidence="2">Uncharacterized protein</fullName>
    </submittedName>
</protein>
<accession>A0A0A8X3T4</accession>
<name>A0A0A8X3T4_MESS1</name>
<evidence type="ECO:0000313" key="3">
    <source>
        <dbReference type="Proteomes" id="UP000031014"/>
    </source>
</evidence>
<dbReference type="AlphaFoldDB" id="A0A0A8X3T4"/>
<reference evidence="2 3" key="1">
    <citation type="submission" date="2013-06" db="EMBL/GenBank/DDBJ databases">
        <title>Whole genome shotgun sequence of Bacillus selenatarsenatis SF-1.</title>
        <authorList>
            <person name="Kuroda M."/>
            <person name="Sei K."/>
            <person name="Yamashita M."/>
            <person name="Ike M."/>
        </authorList>
    </citation>
    <scope>NUCLEOTIDE SEQUENCE [LARGE SCALE GENOMIC DNA]</scope>
    <source>
        <strain evidence="2 3">SF-1</strain>
    </source>
</reference>
<evidence type="ECO:0000256" key="1">
    <source>
        <dbReference type="SAM" id="MobiDB-lite"/>
    </source>
</evidence>
<comment type="caution">
    <text evidence="2">The sequence shown here is derived from an EMBL/GenBank/DDBJ whole genome shotgun (WGS) entry which is preliminary data.</text>
</comment>
<keyword evidence="3" id="KW-1185">Reference proteome</keyword>
<gene>
    <name evidence="2" type="ORF">SAMD00020551_0926</name>
</gene>
<organism evidence="2 3">
    <name type="scientific">Mesobacillus selenatarsenatis (strain DSM 18680 / JCM 14380 / FERM P-15431 / SF-1)</name>
    <dbReference type="NCBI Taxonomy" id="1321606"/>
    <lineage>
        <taxon>Bacteria</taxon>
        <taxon>Bacillati</taxon>
        <taxon>Bacillota</taxon>
        <taxon>Bacilli</taxon>
        <taxon>Bacillales</taxon>
        <taxon>Bacillaceae</taxon>
        <taxon>Mesobacillus</taxon>
    </lineage>
</organism>
<evidence type="ECO:0000313" key="2">
    <source>
        <dbReference type="EMBL" id="GAM12791.1"/>
    </source>
</evidence>
<proteinExistence type="predicted"/>
<dbReference type="STRING" id="1321606.SAMD00020551_0926"/>
<dbReference type="EMBL" id="BASE01000019">
    <property type="protein sequence ID" value="GAM12791.1"/>
    <property type="molecule type" value="Genomic_DNA"/>
</dbReference>